<keyword evidence="4 5" id="KW-0186">Copper</keyword>
<reference evidence="7" key="2">
    <citation type="journal article" date="2015" name="ISME J.">
        <title>A new class of marine Euryarchaeota group II from the Mediterranean deep chlorophyll maximum.</title>
        <authorList>
            <person name="Martin-Cuadrado A.B."/>
            <person name="Garcia-Heredia I."/>
            <person name="Molto A.G."/>
            <person name="Lopez-Ubeda R."/>
            <person name="Kimes N."/>
            <person name="Lopez-Garcia P."/>
            <person name="Moreira D."/>
            <person name="Rodriguez-Valera F."/>
        </authorList>
    </citation>
    <scope>NUCLEOTIDE SEQUENCE</scope>
</reference>
<dbReference type="SUPFAM" id="SSF49503">
    <property type="entry name" value="Cupredoxins"/>
    <property type="match status" value="1"/>
</dbReference>
<sequence>MKSVFLTCVLLLLFLLSTTISTSVISEEGENIVLEEEVIITVDSTNLQFSPSEVTITEGDTVRFFWQGQLLAHNAVEKNGIFDSGDPERDVDYSFKFEVGTNGTYDFVCEPHESANMVGKIIVSPIIVTEEEEKKEEKSVPGFSMMLLVTSLIAGAIVSRRAEDGNF</sequence>
<dbReference type="PROSITE" id="PS00196">
    <property type="entry name" value="COPPER_BLUE"/>
    <property type="match status" value="1"/>
</dbReference>
<dbReference type="Gene3D" id="2.60.40.420">
    <property type="entry name" value="Cupredoxins - blue copper proteins"/>
    <property type="match status" value="1"/>
</dbReference>
<keyword evidence="2 5" id="KW-0479">Metal-binding</keyword>
<feature type="binding site" evidence="5">
    <location>
        <position position="73"/>
    </location>
    <ligand>
        <name>Cu cation</name>
        <dbReference type="ChEBI" id="CHEBI:23378"/>
    </ligand>
</feature>
<evidence type="ECO:0000259" key="6">
    <source>
        <dbReference type="Pfam" id="PF00127"/>
    </source>
</evidence>
<evidence type="ECO:0000256" key="2">
    <source>
        <dbReference type="ARBA" id="ARBA00022723"/>
    </source>
</evidence>
<feature type="binding site" evidence="5">
    <location>
        <position position="112"/>
    </location>
    <ligand>
        <name>Cu cation</name>
        <dbReference type="ChEBI" id="CHEBI:23378"/>
    </ligand>
</feature>
<dbReference type="InterPro" id="IPR002387">
    <property type="entry name" value="Plastocyanin"/>
</dbReference>
<name>A0A1B1TER6_9ARCH</name>
<dbReference type="Pfam" id="PF00127">
    <property type="entry name" value="Copper-bind"/>
    <property type="match status" value="1"/>
</dbReference>
<keyword evidence="3" id="KW-0249">Electron transport</keyword>
<dbReference type="PRINTS" id="PR00157">
    <property type="entry name" value="PLASTOCYANIN"/>
</dbReference>
<keyword evidence="1" id="KW-0813">Transport</keyword>
<evidence type="ECO:0000256" key="5">
    <source>
        <dbReference type="PIRSR" id="PIRSR602387-1"/>
    </source>
</evidence>
<dbReference type="InterPro" id="IPR000923">
    <property type="entry name" value="BlueCu_1"/>
</dbReference>
<reference evidence="7" key="1">
    <citation type="submission" date="2014-11" db="EMBL/GenBank/DDBJ databases">
        <authorList>
            <person name="Zhu J."/>
            <person name="Qi W."/>
            <person name="Song R."/>
        </authorList>
    </citation>
    <scope>NUCLEOTIDE SEQUENCE</scope>
</reference>
<comment type="cofactor">
    <cofactor evidence="5">
        <name>Cu(2+)</name>
        <dbReference type="ChEBI" id="CHEBI:29036"/>
    </cofactor>
    <text evidence="5">The crystal structure with reduced Cu(1+) has also been determined.</text>
</comment>
<dbReference type="AlphaFoldDB" id="A0A1B1TER6"/>
<feature type="domain" description="Blue (type 1) copper" evidence="6">
    <location>
        <begin position="37"/>
        <end position="123"/>
    </location>
</feature>
<feature type="binding site" evidence="5">
    <location>
        <position position="117"/>
    </location>
    <ligand>
        <name>Cu cation</name>
        <dbReference type="ChEBI" id="CHEBI:23378"/>
    </ligand>
</feature>
<evidence type="ECO:0000313" key="7">
    <source>
        <dbReference type="EMBL" id="ANV80758.1"/>
    </source>
</evidence>
<dbReference type="InterPro" id="IPR028871">
    <property type="entry name" value="BlueCu_1_BS"/>
</dbReference>
<dbReference type="EMBL" id="KP211907">
    <property type="protein sequence ID" value="ANV80758.1"/>
    <property type="molecule type" value="Genomic_DNA"/>
</dbReference>
<dbReference type="GO" id="GO:0009055">
    <property type="term" value="F:electron transfer activity"/>
    <property type="evidence" value="ECO:0007669"/>
    <property type="project" value="InterPro"/>
</dbReference>
<evidence type="ECO:0000256" key="4">
    <source>
        <dbReference type="ARBA" id="ARBA00023008"/>
    </source>
</evidence>
<protein>
    <recommendedName>
        <fullName evidence="6">Blue (type 1) copper domain-containing protein</fullName>
    </recommendedName>
</protein>
<accession>A0A1B1TER6</accession>
<evidence type="ECO:0000256" key="1">
    <source>
        <dbReference type="ARBA" id="ARBA00022448"/>
    </source>
</evidence>
<dbReference type="InterPro" id="IPR008972">
    <property type="entry name" value="Cupredoxin"/>
</dbReference>
<organism evidence="7">
    <name type="scientific">uncultured Poseidoniia archaeon</name>
    <dbReference type="NCBI Taxonomy" id="1697135"/>
    <lineage>
        <taxon>Archaea</taxon>
        <taxon>Methanobacteriati</taxon>
        <taxon>Thermoplasmatota</taxon>
        <taxon>Candidatus Poseidoniia</taxon>
        <taxon>environmental samples</taxon>
    </lineage>
</organism>
<evidence type="ECO:0000256" key="3">
    <source>
        <dbReference type="ARBA" id="ARBA00022982"/>
    </source>
</evidence>
<feature type="binding site" evidence="5">
    <location>
        <position position="109"/>
    </location>
    <ligand>
        <name>Cu cation</name>
        <dbReference type="ChEBI" id="CHEBI:23378"/>
    </ligand>
</feature>
<proteinExistence type="predicted"/>
<dbReference type="GO" id="GO:0005507">
    <property type="term" value="F:copper ion binding"/>
    <property type="evidence" value="ECO:0007669"/>
    <property type="project" value="InterPro"/>
</dbReference>